<dbReference type="PANTHER" id="PTHR43048">
    <property type="entry name" value="METHYLMALONYL-COA EPIMERASE"/>
    <property type="match status" value="1"/>
</dbReference>
<keyword evidence="4" id="KW-1185">Reference proteome</keyword>
<evidence type="ECO:0000313" key="4">
    <source>
        <dbReference type="Proteomes" id="UP001162135"/>
    </source>
</evidence>
<evidence type="ECO:0000256" key="1">
    <source>
        <dbReference type="ARBA" id="ARBA00022723"/>
    </source>
</evidence>
<protein>
    <recommendedName>
        <fullName evidence="2">VOC domain-containing protein</fullName>
    </recommendedName>
</protein>
<proteinExistence type="predicted"/>
<dbReference type="PROSITE" id="PS51819">
    <property type="entry name" value="VOC"/>
    <property type="match status" value="1"/>
</dbReference>
<comment type="caution">
    <text evidence="3">The sequence shown here is derived from an EMBL/GenBank/DDBJ whole genome shotgun (WGS) entry which is preliminary data.</text>
</comment>
<accession>A0ABT6I846</accession>
<sequence>MHRPGSLVPKPPRPAAPRVNHVGFSVRCLESSIRLWCECFGATLVRQGEMSGSFLSHVTGAPDTNVKMAIVEIDGFPVELLEYALEAEAPRSGGYRQGVAHLAFDVDDIEVTLGSVSLHGWQAQGEVQTLPAVEKKGTKVMYIVGPDGCVVELMQPPERSLE</sequence>
<dbReference type="EMBL" id="PGFS01000001">
    <property type="protein sequence ID" value="MDH4573873.1"/>
    <property type="molecule type" value="Genomic_DNA"/>
</dbReference>
<feature type="domain" description="VOC" evidence="2">
    <location>
        <begin position="18"/>
        <end position="156"/>
    </location>
</feature>
<reference evidence="3" key="1">
    <citation type="journal article" date="2015" name="Antonie Van Leeuwenhoek">
        <title>Comparative 16S rRNA signatures and multilocus sequence analysis for the genus Salinicola and description of Salinicola acroporae sp. nov., isolated from coral Acropora digitifera.</title>
        <authorList>
            <person name="Lepcha R.T."/>
            <person name="Poddar A."/>
            <person name="Schumann P."/>
            <person name="Das S.K."/>
        </authorList>
    </citation>
    <scope>NUCLEOTIDE SEQUENCE</scope>
    <source>
        <strain evidence="3">S4-41</strain>
    </source>
</reference>
<dbReference type="Proteomes" id="UP001162135">
    <property type="component" value="Unassembled WGS sequence"/>
</dbReference>
<name>A0ABT6I846_9GAMM</name>
<gene>
    <name evidence="3" type="ORF">CUR86_16565</name>
</gene>
<organism evidence="3 4">
    <name type="scientific">Salinicola acroporae</name>
    <dbReference type="NCBI Taxonomy" id="1541440"/>
    <lineage>
        <taxon>Bacteria</taxon>
        <taxon>Pseudomonadati</taxon>
        <taxon>Pseudomonadota</taxon>
        <taxon>Gammaproteobacteria</taxon>
        <taxon>Oceanospirillales</taxon>
        <taxon>Halomonadaceae</taxon>
        <taxon>Salinicola</taxon>
    </lineage>
</organism>
<evidence type="ECO:0000259" key="2">
    <source>
        <dbReference type="PROSITE" id="PS51819"/>
    </source>
</evidence>
<dbReference type="InterPro" id="IPR037523">
    <property type="entry name" value="VOC_core"/>
</dbReference>
<dbReference type="InterPro" id="IPR029068">
    <property type="entry name" value="Glyas_Bleomycin-R_OHBP_Dase"/>
</dbReference>
<keyword evidence="1" id="KW-0479">Metal-binding</keyword>
<dbReference type="InterPro" id="IPR051785">
    <property type="entry name" value="MMCE/EMCE_epimerase"/>
</dbReference>
<dbReference type="Pfam" id="PF00903">
    <property type="entry name" value="Glyoxalase"/>
    <property type="match status" value="1"/>
</dbReference>
<dbReference type="SUPFAM" id="SSF54593">
    <property type="entry name" value="Glyoxalase/Bleomycin resistance protein/Dihydroxybiphenyl dioxygenase"/>
    <property type="match status" value="1"/>
</dbReference>
<evidence type="ECO:0000313" key="3">
    <source>
        <dbReference type="EMBL" id="MDH4573873.1"/>
    </source>
</evidence>
<dbReference type="InterPro" id="IPR004360">
    <property type="entry name" value="Glyas_Fos-R_dOase_dom"/>
</dbReference>
<dbReference type="PANTHER" id="PTHR43048:SF3">
    <property type="entry name" value="METHYLMALONYL-COA EPIMERASE, MITOCHONDRIAL"/>
    <property type="match status" value="1"/>
</dbReference>
<reference evidence="3" key="2">
    <citation type="submission" date="2017-11" db="EMBL/GenBank/DDBJ databases">
        <authorList>
            <person name="Das S.K."/>
        </authorList>
    </citation>
    <scope>NUCLEOTIDE SEQUENCE</scope>
    <source>
        <strain evidence="3">S4-41</strain>
    </source>
</reference>
<dbReference type="Gene3D" id="3.10.180.10">
    <property type="entry name" value="2,3-Dihydroxybiphenyl 1,2-Dioxygenase, domain 1"/>
    <property type="match status" value="1"/>
</dbReference>